<reference evidence="3" key="1">
    <citation type="submission" date="2025-08" db="UniProtKB">
        <authorList>
            <consortium name="RefSeq"/>
        </authorList>
    </citation>
    <scope>IDENTIFICATION</scope>
</reference>
<keyword evidence="2" id="KW-1185">Reference proteome</keyword>
<keyword evidence="1" id="KW-0732">Signal</keyword>
<gene>
    <name evidence="3" type="primary">LOC114828381</name>
</gene>
<proteinExistence type="predicted"/>
<protein>
    <submittedName>
        <fullName evidence="3">Uncharacterized protein LOC114828381</fullName>
    </submittedName>
</protein>
<dbReference type="RefSeq" id="XP_028968109.1">
    <property type="nucleotide sequence ID" value="XM_029112276.1"/>
</dbReference>
<dbReference type="Proteomes" id="UP000694867">
    <property type="component" value="Unplaced"/>
</dbReference>
<dbReference type="GeneID" id="114828381"/>
<name>A0AAJ7SGL2_9ACAR</name>
<feature type="chain" id="PRO_5042562989" evidence="1">
    <location>
        <begin position="21"/>
        <end position="281"/>
    </location>
</feature>
<accession>A0AAJ7SGL2</accession>
<dbReference type="AlphaFoldDB" id="A0AAJ7SGL2"/>
<evidence type="ECO:0000313" key="2">
    <source>
        <dbReference type="Proteomes" id="UP000694867"/>
    </source>
</evidence>
<dbReference type="KEGG" id="goe:114828381"/>
<organism evidence="2 3">
    <name type="scientific">Galendromus occidentalis</name>
    <name type="common">western predatory mite</name>
    <dbReference type="NCBI Taxonomy" id="34638"/>
    <lineage>
        <taxon>Eukaryota</taxon>
        <taxon>Metazoa</taxon>
        <taxon>Ecdysozoa</taxon>
        <taxon>Arthropoda</taxon>
        <taxon>Chelicerata</taxon>
        <taxon>Arachnida</taxon>
        <taxon>Acari</taxon>
        <taxon>Parasitiformes</taxon>
        <taxon>Mesostigmata</taxon>
        <taxon>Gamasina</taxon>
        <taxon>Phytoseioidea</taxon>
        <taxon>Phytoseiidae</taxon>
        <taxon>Typhlodrominae</taxon>
        <taxon>Galendromus</taxon>
    </lineage>
</organism>
<feature type="signal peptide" evidence="1">
    <location>
        <begin position="1"/>
        <end position="20"/>
    </location>
</feature>
<evidence type="ECO:0000256" key="1">
    <source>
        <dbReference type="SAM" id="SignalP"/>
    </source>
</evidence>
<evidence type="ECO:0000313" key="3">
    <source>
        <dbReference type="RefSeq" id="XP_028968109.1"/>
    </source>
</evidence>
<sequence>MWFHGRCACCCFLLKNTCEGFLIPPGHMEMTLLGANLDPTKMMAGDASAFQLVVPRQELRDQNHCEPYESMVIEDDDCHIYCEVNGTIGKLEIRDPGRRTLAACKTVNNGCTTCMRQIGEGDSTKIFGRCGPSCTCEPLSSYMNYLQDKRECAKIQNHTNFDALARKPLNNPLESPRFQVIIPAIGNRDKKNCEVYEKVMSREELERTGQCRQMCRVEGWFGIIRIEGSARVIDALPPRFPKTCQIPIIHASSMLLPDFSVASTLGVCDHDGNCVKDDTAY</sequence>